<name>A0AAW0HTV0_MYOGA</name>
<feature type="domain" description="Cytoplasmic tRNA 2-thiolation protein 1 C-terminal" evidence="8">
    <location>
        <begin position="330"/>
        <end position="360"/>
    </location>
</feature>
<evidence type="ECO:0000256" key="7">
    <source>
        <dbReference type="SAM" id="MobiDB-lite"/>
    </source>
</evidence>
<dbReference type="Pfam" id="PF16503">
    <property type="entry name" value="zn-ribbon_14"/>
    <property type="match status" value="1"/>
</dbReference>
<comment type="caution">
    <text evidence="9">The sequence shown here is derived from an EMBL/GenBank/DDBJ whole genome shotgun (WGS) entry which is preliminary data.</text>
</comment>
<evidence type="ECO:0000256" key="1">
    <source>
        <dbReference type="ARBA" id="ARBA00022490"/>
    </source>
</evidence>
<keyword evidence="4 6" id="KW-0819">tRNA processing</keyword>
<evidence type="ECO:0000256" key="3">
    <source>
        <dbReference type="ARBA" id="ARBA00022679"/>
    </source>
</evidence>
<dbReference type="GO" id="GO:0005739">
    <property type="term" value="C:mitochondrion"/>
    <property type="evidence" value="ECO:0007669"/>
    <property type="project" value="TreeGrafter"/>
</dbReference>
<dbReference type="PANTHER" id="PTHR11807">
    <property type="entry name" value="ATPASES OF THE PP SUPERFAMILY-RELATED"/>
    <property type="match status" value="1"/>
</dbReference>
<reference evidence="9 10" key="1">
    <citation type="journal article" date="2023" name="bioRxiv">
        <title>Conserved and derived expression patterns and positive selection on dental genes reveal complex evolutionary context of ever-growing rodent molars.</title>
        <authorList>
            <person name="Calamari Z.T."/>
            <person name="Song A."/>
            <person name="Cohen E."/>
            <person name="Akter M."/>
            <person name="Roy R.D."/>
            <person name="Hallikas O."/>
            <person name="Christensen M.M."/>
            <person name="Li P."/>
            <person name="Marangoni P."/>
            <person name="Jernvall J."/>
            <person name="Klein O.D."/>
        </authorList>
    </citation>
    <scope>NUCLEOTIDE SEQUENCE [LARGE SCALE GENOMIC DNA]</scope>
    <source>
        <strain evidence="9">V071</strain>
    </source>
</reference>
<keyword evidence="3 6" id="KW-0808">Transferase</keyword>
<keyword evidence="5 6" id="KW-0694">RNA-binding</keyword>
<dbReference type="Gene3D" id="3.40.50.620">
    <property type="entry name" value="HUPs"/>
    <property type="match status" value="2"/>
</dbReference>
<dbReference type="GO" id="GO:0016779">
    <property type="term" value="F:nucleotidyltransferase activity"/>
    <property type="evidence" value="ECO:0007669"/>
    <property type="project" value="UniProtKB-UniRule"/>
</dbReference>
<dbReference type="GO" id="GO:0002144">
    <property type="term" value="C:cytosolic tRNA wobble base thiouridylase complex"/>
    <property type="evidence" value="ECO:0007669"/>
    <property type="project" value="TreeGrafter"/>
</dbReference>
<dbReference type="HAMAP" id="MF_03053">
    <property type="entry name" value="CTU1"/>
    <property type="match status" value="1"/>
</dbReference>
<dbReference type="SUPFAM" id="SSF52402">
    <property type="entry name" value="Adenine nucleotide alpha hydrolases-like"/>
    <property type="match status" value="1"/>
</dbReference>
<evidence type="ECO:0000313" key="10">
    <source>
        <dbReference type="Proteomes" id="UP001488838"/>
    </source>
</evidence>
<keyword evidence="1 6" id="KW-0963">Cytoplasm</keyword>
<evidence type="ECO:0000256" key="5">
    <source>
        <dbReference type="ARBA" id="ARBA00022884"/>
    </source>
</evidence>
<protein>
    <recommendedName>
        <fullName evidence="6">Cytoplasmic tRNA 2-thiolation protein 1</fullName>
        <ecNumber evidence="6">2.7.7.-</ecNumber>
    </recommendedName>
    <alternativeName>
        <fullName evidence="6">ATP-binding domain-containing protein 3</fullName>
    </alternativeName>
    <alternativeName>
        <fullName evidence="6">Cytoplasmic tRNA adenylyltransferase 1</fullName>
    </alternativeName>
</protein>
<dbReference type="EMBL" id="JBBHLL010000338">
    <property type="protein sequence ID" value="KAK7805549.1"/>
    <property type="molecule type" value="Genomic_DNA"/>
</dbReference>
<comment type="function">
    <text evidence="6">Plays a central role in 2-thiolation of mcm(5)S(2)U at tRNA wobble positions of tRNA(Lys), tRNA(Glu) and tRNA(Gln). Directly binds tRNAs and probably acts by catalyzing adenylation of tRNAs, an intermediate required for 2-thiolation. It is unclear whether it acts as a sulfurtransferase that transfers sulfur from thiocarboxylated URM1 onto the uridine of tRNAs at wobble position.</text>
</comment>
<comment type="similarity">
    <text evidence="6">Belongs to the TtcA family. CTU1/NCS6/ATPBD3 subfamily.</text>
</comment>
<comment type="subunit">
    <text evidence="6">Component of a complex at least composed of URM1, CTU2/NCS2 and CTU1/ATPBD3. May form a heterodimer with CTU2/NCS2.</text>
</comment>
<dbReference type="CDD" id="cd01713">
    <property type="entry name" value="CTU1-like"/>
    <property type="match status" value="1"/>
</dbReference>
<comment type="pathway">
    <text evidence="6">tRNA modification; 5-methoxycarbonylmethyl-2-thiouridine-tRNA biosynthesis.</text>
</comment>
<dbReference type="PANTHER" id="PTHR11807:SF12">
    <property type="entry name" value="CYTOPLASMIC TRNA 2-THIOLATION PROTEIN 1"/>
    <property type="match status" value="1"/>
</dbReference>
<dbReference type="InterPro" id="IPR032442">
    <property type="entry name" value="CTU1_C"/>
</dbReference>
<dbReference type="GO" id="GO:0002143">
    <property type="term" value="P:tRNA wobble position uridine thiolation"/>
    <property type="evidence" value="ECO:0007669"/>
    <property type="project" value="TreeGrafter"/>
</dbReference>
<proteinExistence type="inferred from homology"/>
<dbReference type="GO" id="GO:0032447">
    <property type="term" value="P:protein urmylation"/>
    <property type="evidence" value="ECO:0007669"/>
    <property type="project" value="UniProtKB-UniRule"/>
</dbReference>
<evidence type="ECO:0000256" key="2">
    <source>
        <dbReference type="ARBA" id="ARBA00022555"/>
    </source>
</evidence>
<evidence type="ECO:0000256" key="6">
    <source>
        <dbReference type="HAMAP-Rule" id="MF_03053"/>
    </source>
</evidence>
<gene>
    <name evidence="6" type="primary">CTU1</name>
    <name evidence="6" type="synonym">ATPBD3</name>
    <name evidence="6" type="synonym">NCS6</name>
    <name evidence="9" type="ORF">U0070_023152</name>
</gene>
<dbReference type="InterPro" id="IPR056369">
    <property type="entry name" value="CTU1-like_ATP-bd"/>
</dbReference>
<accession>A0AAW0HTV0</accession>
<dbReference type="AlphaFoldDB" id="A0AAW0HTV0"/>
<evidence type="ECO:0000256" key="4">
    <source>
        <dbReference type="ARBA" id="ARBA00022694"/>
    </source>
</evidence>
<keyword evidence="10" id="KW-1185">Reference proteome</keyword>
<dbReference type="EC" id="2.7.7.-" evidence="6"/>
<keyword evidence="2 6" id="KW-0820">tRNA-binding</keyword>
<sequence length="426" mass="44542">MLESEVGVAQCEYPKQPTSLPPMPAPTCSSCHAARAALRRPRSGQALCGSCFCTAFEAEVLHTVIAGRLLPPGAVVAVGASGGKDSTVLAHVLRELAPRLGITLHLVAVDEGIGGYRDAALEAVSSQAARWELPLTIVAYADLFGGWTMDAVARSTAGSGRSRSCCTFCGVLRRRALEEGARLVRATHIVTGVLRAPSPSLSSLSPSSPELSPTGHNADDMAETVLMNFLRGDAGRLARGGVLGSAGEGCALPRCRPLQFASQKEVVLYAHFRRLRYFSEECVYAPEAFRGHARDLLKRLEAARPSAVLDLVHSAERLALAPAARPPPPGTCTRCGALASHALCQACALLDGLNRGLPRLAIGKGRRTLQAEPPLPGNSSQATSDPAAPQGPCTCEQSRDGATLCKEGGDRAGATCVLQSDVSPSE</sequence>
<dbReference type="InterPro" id="IPR000541">
    <property type="entry name" value="Ncs6/Tuc1/Ctu1"/>
</dbReference>
<dbReference type="InterPro" id="IPR014729">
    <property type="entry name" value="Rossmann-like_a/b/a_fold"/>
</dbReference>
<evidence type="ECO:0000259" key="8">
    <source>
        <dbReference type="Pfam" id="PF16503"/>
    </source>
</evidence>
<feature type="region of interest" description="Disordered" evidence="7">
    <location>
        <begin position="369"/>
        <end position="398"/>
    </location>
</feature>
<comment type="subcellular location">
    <subcellularLocation>
        <location evidence="6">Cytoplasm</location>
    </subcellularLocation>
</comment>
<dbReference type="GO" id="GO:0000049">
    <property type="term" value="F:tRNA binding"/>
    <property type="evidence" value="ECO:0007669"/>
    <property type="project" value="UniProtKB-UniRule"/>
</dbReference>
<organism evidence="9 10">
    <name type="scientific">Myodes glareolus</name>
    <name type="common">Bank vole</name>
    <name type="synonym">Clethrionomys glareolus</name>
    <dbReference type="NCBI Taxonomy" id="447135"/>
    <lineage>
        <taxon>Eukaryota</taxon>
        <taxon>Metazoa</taxon>
        <taxon>Chordata</taxon>
        <taxon>Craniata</taxon>
        <taxon>Vertebrata</taxon>
        <taxon>Euteleostomi</taxon>
        <taxon>Mammalia</taxon>
        <taxon>Eutheria</taxon>
        <taxon>Euarchontoglires</taxon>
        <taxon>Glires</taxon>
        <taxon>Rodentia</taxon>
        <taxon>Myomorpha</taxon>
        <taxon>Muroidea</taxon>
        <taxon>Cricetidae</taxon>
        <taxon>Arvicolinae</taxon>
        <taxon>Myodes</taxon>
    </lineage>
</organism>
<evidence type="ECO:0000313" key="9">
    <source>
        <dbReference type="EMBL" id="KAK7805549.1"/>
    </source>
</evidence>
<dbReference type="Proteomes" id="UP001488838">
    <property type="component" value="Unassembled WGS sequence"/>
</dbReference>